<keyword evidence="2" id="KW-1185">Reference proteome</keyword>
<evidence type="ECO:0000313" key="1">
    <source>
        <dbReference type="EMBL" id="KAK5165838.1"/>
    </source>
</evidence>
<protein>
    <submittedName>
        <fullName evidence="1">Uncharacterized protein</fullName>
    </submittedName>
</protein>
<gene>
    <name evidence="1" type="ORF">LTR77_008761</name>
</gene>
<name>A0AAV9P320_9PEZI</name>
<dbReference type="RefSeq" id="XP_064655850.1">
    <property type="nucleotide sequence ID" value="XM_064805991.1"/>
</dbReference>
<comment type="caution">
    <text evidence="1">The sequence shown here is derived from an EMBL/GenBank/DDBJ whole genome shotgun (WGS) entry which is preliminary data.</text>
</comment>
<organism evidence="1 2">
    <name type="scientific">Saxophila tyrrhenica</name>
    <dbReference type="NCBI Taxonomy" id="1690608"/>
    <lineage>
        <taxon>Eukaryota</taxon>
        <taxon>Fungi</taxon>
        <taxon>Dikarya</taxon>
        <taxon>Ascomycota</taxon>
        <taxon>Pezizomycotina</taxon>
        <taxon>Dothideomycetes</taxon>
        <taxon>Dothideomycetidae</taxon>
        <taxon>Mycosphaerellales</taxon>
        <taxon>Extremaceae</taxon>
        <taxon>Saxophila</taxon>
    </lineage>
</organism>
<dbReference type="AlphaFoldDB" id="A0AAV9P320"/>
<evidence type="ECO:0000313" key="2">
    <source>
        <dbReference type="Proteomes" id="UP001337655"/>
    </source>
</evidence>
<accession>A0AAV9P320</accession>
<dbReference type="EMBL" id="JAVRRT010000015">
    <property type="protein sequence ID" value="KAK5165838.1"/>
    <property type="molecule type" value="Genomic_DNA"/>
</dbReference>
<proteinExistence type="predicted"/>
<sequence>MASILSADEYNDIIHINRPVKTRPGQVFISADSPAQILQICREQTLAQGRILYEVHDTGSPIVVGYIVPNAVSQLAANHKDGVNLRSWDNYNFDQQRKLRRAHWQLRKQFPRLPAIAAKDIAQQVVSEGWTDDKQELEITVAKYALQEWTSFEFRLEALVVKLPALPDASTIGADEFDKAKAERDQEILRLAKQVFRQVKPRFREVLRSWLPVHTGHRELSALYRRRKVAATAAREETVGLRSLSMPAGIGLMHHGGMETIANIMLHADVFT</sequence>
<dbReference type="Proteomes" id="UP001337655">
    <property type="component" value="Unassembled WGS sequence"/>
</dbReference>
<dbReference type="GeneID" id="89930093"/>
<reference evidence="1 2" key="1">
    <citation type="submission" date="2023-08" db="EMBL/GenBank/DDBJ databases">
        <title>Black Yeasts Isolated from many extreme environments.</title>
        <authorList>
            <person name="Coleine C."/>
            <person name="Stajich J.E."/>
            <person name="Selbmann L."/>
        </authorList>
    </citation>
    <scope>NUCLEOTIDE SEQUENCE [LARGE SCALE GENOMIC DNA]</scope>
    <source>
        <strain evidence="1 2">CCFEE 5935</strain>
    </source>
</reference>